<accession>A0ABP9CJY5</accession>
<sequence>MAEAISTNATIEKSNAAVTLTMEGETFTMQQQDLNPQPPLNFDGDNIQFNFYTNESIVSIDFNLTNTEIIKKGKASYTIPDANLESVKVDLSFFNKNRDASRINKRVVFKKGEITIEKCTKTELKMSFKGEGSGMTERNLSFPISGSINAKF</sequence>
<dbReference type="Proteomes" id="UP001501433">
    <property type="component" value="Unassembled WGS sequence"/>
</dbReference>
<keyword evidence="2" id="KW-1185">Reference proteome</keyword>
<organism evidence="1 2">
    <name type="scientific">Litoribaculum gwangyangense</name>
    <dbReference type="NCBI Taxonomy" id="1130722"/>
    <lineage>
        <taxon>Bacteria</taxon>
        <taxon>Pseudomonadati</taxon>
        <taxon>Bacteroidota</taxon>
        <taxon>Flavobacteriia</taxon>
        <taxon>Flavobacteriales</taxon>
        <taxon>Flavobacteriaceae</taxon>
        <taxon>Litoribaculum</taxon>
    </lineage>
</organism>
<name>A0ABP9CJY5_9FLAO</name>
<comment type="caution">
    <text evidence="1">The sequence shown here is derived from an EMBL/GenBank/DDBJ whole genome shotgun (WGS) entry which is preliminary data.</text>
</comment>
<proteinExistence type="predicted"/>
<dbReference type="EMBL" id="BAABJW010000002">
    <property type="protein sequence ID" value="GAA4809661.1"/>
    <property type="molecule type" value="Genomic_DNA"/>
</dbReference>
<reference evidence="2" key="1">
    <citation type="journal article" date="2019" name="Int. J. Syst. Evol. Microbiol.">
        <title>The Global Catalogue of Microorganisms (GCM) 10K type strain sequencing project: providing services to taxonomists for standard genome sequencing and annotation.</title>
        <authorList>
            <consortium name="The Broad Institute Genomics Platform"/>
            <consortium name="The Broad Institute Genome Sequencing Center for Infectious Disease"/>
            <person name="Wu L."/>
            <person name="Ma J."/>
        </authorList>
    </citation>
    <scope>NUCLEOTIDE SEQUENCE [LARGE SCALE GENOMIC DNA]</scope>
    <source>
        <strain evidence="2">JCM 18325</strain>
    </source>
</reference>
<evidence type="ECO:0000313" key="1">
    <source>
        <dbReference type="EMBL" id="GAA4809661.1"/>
    </source>
</evidence>
<evidence type="ECO:0000313" key="2">
    <source>
        <dbReference type="Proteomes" id="UP001501433"/>
    </source>
</evidence>
<gene>
    <name evidence="1" type="ORF">GCM10023330_15740</name>
</gene>
<protein>
    <submittedName>
        <fullName evidence="1">Uncharacterized protein</fullName>
    </submittedName>
</protein>